<name>A0A1M6AJS4_9FLAO</name>
<reference evidence="6 7" key="1">
    <citation type="submission" date="2016-11" db="EMBL/GenBank/DDBJ databases">
        <authorList>
            <person name="Jaros S."/>
            <person name="Januszkiewicz K."/>
            <person name="Wedrychowicz H."/>
        </authorList>
    </citation>
    <scope>NUCLEOTIDE SEQUENCE [LARGE SCALE GENOMIC DNA]</scope>
    <source>
        <strain evidence="6 7">DSM 25479</strain>
    </source>
</reference>
<dbReference type="EC" id="3.5.1.28" evidence="2"/>
<evidence type="ECO:0000259" key="5">
    <source>
        <dbReference type="SMART" id="SM00646"/>
    </source>
</evidence>
<evidence type="ECO:0000256" key="2">
    <source>
        <dbReference type="ARBA" id="ARBA00011901"/>
    </source>
</evidence>
<dbReference type="STRING" id="1118202.SAMN05443429_101316"/>
<gene>
    <name evidence="6" type="ORF">SAMN05443429_101316</name>
</gene>
<dbReference type="PANTHER" id="PTHR30404">
    <property type="entry name" value="N-ACETYLMURAMOYL-L-ALANINE AMIDASE"/>
    <property type="match status" value="1"/>
</dbReference>
<feature type="domain" description="MurNAc-LAA" evidence="5">
    <location>
        <begin position="96"/>
        <end position="254"/>
    </location>
</feature>
<dbReference type="RefSeq" id="WP_073177649.1">
    <property type="nucleotide sequence ID" value="NZ_FQYI01000001.1"/>
</dbReference>
<dbReference type="SUPFAM" id="SSF53187">
    <property type="entry name" value="Zn-dependent exopeptidases"/>
    <property type="match status" value="1"/>
</dbReference>
<protein>
    <recommendedName>
        <fullName evidence="2">N-acetylmuramoyl-L-alanine amidase</fullName>
        <ecNumber evidence="2">3.5.1.28</ecNumber>
    </recommendedName>
</protein>
<comment type="catalytic activity">
    <reaction evidence="1">
        <text>Hydrolyzes the link between N-acetylmuramoyl residues and L-amino acid residues in certain cell-wall glycopeptides.</text>
        <dbReference type="EC" id="3.5.1.28"/>
    </reaction>
</comment>
<evidence type="ECO:0000256" key="3">
    <source>
        <dbReference type="ARBA" id="ARBA00022801"/>
    </source>
</evidence>
<organism evidence="6 7">
    <name type="scientific">Cruoricaptor ignavus</name>
    <dbReference type="NCBI Taxonomy" id="1118202"/>
    <lineage>
        <taxon>Bacteria</taxon>
        <taxon>Pseudomonadati</taxon>
        <taxon>Bacteroidota</taxon>
        <taxon>Flavobacteriia</taxon>
        <taxon>Flavobacteriales</taxon>
        <taxon>Weeksellaceae</taxon>
        <taxon>Cruoricaptor</taxon>
    </lineage>
</organism>
<dbReference type="EMBL" id="FQYI01000001">
    <property type="protein sequence ID" value="SHI36726.1"/>
    <property type="molecule type" value="Genomic_DNA"/>
</dbReference>
<feature type="signal peptide" evidence="4">
    <location>
        <begin position="1"/>
        <end position="26"/>
    </location>
</feature>
<feature type="chain" id="PRO_5013268715" description="N-acetylmuramoyl-L-alanine amidase" evidence="4">
    <location>
        <begin position="27"/>
        <end position="431"/>
    </location>
</feature>
<dbReference type="FunFam" id="3.40.630.40:FF:000005">
    <property type="entry name" value="N-acetylmuramoyl-L-alanine amidase (AmiA)"/>
    <property type="match status" value="1"/>
</dbReference>
<dbReference type="InterPro" id="IPR002508">
    <property type="entry name" value="MurNAc-LAA_cat"/>
</dbReference>
<proteinExistence type="predicted"/>
<dbReference type="Proteomes" id="UP000184335">
    <property type="component" value="Unassembled WGS sequence"/>
</dbReference>
<accession>A0A1M6AJS4</accession>
<dbReference type="PANTHER" id="PTHR30404:SF0">
    <property type="entry name" value="N-ACETYLMURAMOYL-L-ALANINE AMIDASE AMIC"/>
    <property type="match status" value="1"/>
</dbReference>
<dbReference type="AlphaFoldDB" id="A0A1M6AJS4"/>
<evidence type="ECO:0000256" key="1">
    <source>
        <dbReference type="ARBA" id="ARBA00001561"/>
    </source>
</evidence>
<keyword evidence="4" id="KW-0732">Signal</keyword>
<dbReference type="OrthoDB" id="9806267at2"/>
<dbReference type="Gene3D" id="3.40.630.40">
    <property type="entry name" value="Zn-dependent exopeptidases"/>
    <property type="match status" value="1"/>
</dbReference>
<dbReference type="Pfam" id="PF01520">
    <property type="entry name" value="Amidase_3"/>
    <property type="match status" value="1"/>
</dbReference>
<dbReference type="PROSITE" id="PS51257">
    <property type="entry name" value="PROKAR_LIPOPROTEIN"/>
    <property type="match status" value="1"/>
</dbReference>
<keyword evidence="7" id="KW-1185">Reference proteome</keyword>
<dbReference type="InterPro" id="IPR050695">
    <property type="entry name" value="N-acetylmuramoyl_amidase_3"/>
</dbReference>
<sequence>MKILLKNFYKISLLLVLFLACVPALAQKKFTIVLDAGHGGQDAGATKYYGELGTLREKDITLDITLAVGRMLEKNKEYKVIYTRKVDEYPSLTERTNLANRSKADLFVSIHVNSAGNTSAYGTETFVQGPNQNKMNLEVAKAENSVIWLDEKDKETFGSYDASSPESLIALRIQQEKYLQKSLLMGGFVEDNFSKKDGRFSRGVKQQNLHVLRLNAMPSVLIEIGFVSNFGDAQYISSAAGQKAISQSIYDAVESYRAVINRRGGRMASAPAEPEKPKEQPLKSNFRILLMSSPVKYNIGDPALKGLSDILTIKENGNYFYYFASTNFASTRDANFKIAKDAGFRNASITSFMPNQALTNGYYTIELAASKEKLADSSLVMRNLKNVQRNKVRGTFYYTYGQVRTLEEAIKLQQELAAMGINYTAIQKVTK</sequence>
<evidence type="ECO:0000256" key="4">
    <source>
        <dbReference type="SAM" id="SignalP"/>
    </source>
</evidence>
<evidence type="ECO:0000313" key="7">
    <source>
        <dbReference type="Proteomes" id="UP000184335"/>
    </source>
</evidence>
<evidence type="ECO:0000313" key="6">
    <source>
        <dbReference type="EMBL" id="SHI36726.1"/>
    </source>
</evidence>
<dbReference type="SMART" id="SM00646">
    <property type="entry name" value="Ami_3"/>
    <property type="match status" value="1"/>
</dbReference>
<dbReference type="CDD" id="cd02696">
    <property type="entry name" value="MurNAc-LAA"/>
    <property type="match status" value="1"/>
</dbReference>
<dbReference type="GO" id="GO:0008745">
    <property type="term" value="F:N-acetylmuramoyl-L-alanine amidase activity"/>
    <property type="evidence" value="ECO:0007669"/>
    <property type="project" value="UniProtKB-EC"/>
</dbReference>
<dbReference type="GO" id="GO:0030288">
    <property type="term" value="C:outer membrane-bounded periplasmic space"/>
    <property type="evidence" value="ECO:0007669"/>
    <property type="project" value="TreeGrafter"/>
</dbReference>
<dbReference type="GO" id="GO:0009253">
    <property type="term" value="P:peptidoglycan catabolic process"/>
    <property type="evidence" value="ECO:0007669"/>
    <property type="project" value="InterPro"/>
</dbReference>
<keyword evidence="3" id="KW-0378">Hydrolase</keyword>